<organism evidence="2 3">
    <name type="scientific">Hebeloma cylindrosporum</name>
    <dbReference type="NCBI Taxonomy" id="76867"/>
    <lineage>
        <taxon>Eukaryota</taxon>
        <taxon>Fungi</taxon>
        <taxon>Dikarya</taxon>
        <taxon>Basidiomycota</taxon>
        <taxon>Agaricomycotina</taxon>
        <taxon>Agaricomycetes</taxon>
        <taxon>Agaricomycetidae</taxon>
        <taxon>Agaricales</taxon>
        <taxon>Agaricineae</taxon>
        <taxon>Hymenogastraceae</taxon>
        <taxon>Hebeloma</taxon>
    </lineage>
</organism>
<reference evidence="3" key="2">
    <citation type="submission" date="2015-01" db="EMBL/GenBank/DDBJ databases">
        <title>Evolutionary Origins and Diversification of the Mycorrhizal Mutualists.</title>
        <authorList>
            <consortium name="DOE Joint Genome Institute"/>
            <consortium name="Mycorrhizal Genomics Consortium"/>
            <person name="Kohler A."/>
            <person name="Kuo A."/>
            <person name="Nagy L.G."/>
            <person name="Floudas D."/>
            <person name="Copeland A."/>
            <person name="Barry K.W."/>
            <person name="Cichocki N."/>
            <person name="Veneault-Fourrey C."/>
            <person name="LaButti K."/>
            <person name="Lindquist E.A."/>
            <person name="Lipzen A."/>
            <person name="Lundell T."/>
            <person name="Morin E."/>
            <person name="Murat C."/>
            <person name="Riley R."/>
            <person name="Ohm R."/>
            <person name="Sun H."/>
            <person name="Tunlid A."/>
            <person name="Henrissat B."/>
            <person name="Grigoriev I.V."/>
            <person name="Hibbett D.S."/>
            <person name="Martin F."/>
        </authorList>
    </citation>
    <scope>NUCLEOTIDE SEQUENCE [LARGE SCALE GENOMIC DNA]</scope>
    <source>
        <strain evidence="3">h7</strain>
    </source>
</reference>
<feature type="compositionally biased region" description="Basic and acidic residues" evidence="1">
    <location>
        <begin position="158"/>
        <end position="180"/>
    </location>
</feature>
<reference evidence="2 3" key="1">
    <citation type="submission" date="2014-04" db="EMBL/GenBank/DDBJ databases">
        <authorList>
            <consortium name="DOE Joint Genome Institute"/>
            <person name="Kuo A."/>
            <person name="Gay G."/>
            <person name="Dore J."/>
            <person name="Kohler A."/>
            <person name="Nagy L.G."/>
            <person name="Floudas D."/>
            <person name="Copeland A."/>
            <person name="Barry K.W."/>
            <person name="Cichocki N."/>
            <person name="Veneault-Fourrey C."/>
            <person name="LaButti K."/>
            <person name="Lindquist E.A."/>
            <person name="Lipzen A."/>
            <person name="Lundell T."/>
            <person name="Morin E."/>
            <person name="Murat C."/>
            <person name="Sun H."/>
            <person name="Tunlid A."/>
            <person name="Henrissat B."/>
            <person name="Grigoriev I.V."/>
            <person name="Hibbett D.S."/>
            <person name="Martin F."/>
            <person name="Nordberg H.P."/>
            <person name="Cantor M.N."/>
            <person name="Hua S.X."/>
        </authorList>
    </citation>
    <scope>NUCLEOTIDE SEQUENCE [LARGE SCALE GENOMIC DNA]</scope>
    <source>
        <strain evidence="3">h7</strain>
    </source>
</reference>
<feature type="region of interest" description="Disordered" evidence="1">
    <location>
        <begin position="280"/>
        <end position="358"/>
    </location>
</feature>
<sequence>MISSDTRRIENEHRYMVPKNSEMNLSNCVLDTLDITEAEEEEIRPLIAPLRLERGPSANLHHAPALLSVTELEKIIPNWRSCFSPNDWMDDDARNAEGKMPPLWAPLRLDGIQVKLSGFIYVPRDLSDIGFTYTFGADSPRPSPDSLLQVQTPYPPPIKKEEEPQDVKELVTKRPNDPRARTHLNTSQSREDDLGIGTSSRQPNDPQRGKVNWPHAGGNRYHFSPENEGLGETERIKEKTEQRHWPDVNPNQYGSASGLTEKTEALTTAEEMEKKYWPYANGNQYPEMDAGAKPAVEKKRRKQAWPPCKDSGSDNHPKRTKAPTQRKGTGRKKVNEVAPRDPTILELLGVSSSSYILD</sequence>
<gene>
    <name evidence="2" type="ORF">M413DRAFT_428117</name>
</gene>
<proteinExistence type="predicted"/>
<evidence type="ECO:0000313" key="2">
    <source>
        <dbReference type="EMBL" id="KIM36021.1"/>
    </source>
</evidence>
<feature type="compositionally biased region" description="Polar residues" evidence="1">
    <location>
        <begin position="249"/>
        <end position="258"/>
    </location>
</feature>
<dbReference type="AlphaFoldDB" id="A0A0C3BX30"/>
<evidence type="ECO:0000256" key="1">
    <source>
        <dbReference type="SAM" id="MobiDB-lite"/>
    </source>
</evidence>
<evidence type="ECO:0000313" key="3">
    <source>
        <dbReference type="Proteomes" id="UP000053424"/>
    </source>
</evidence>
<feature type="region of interest" description="Disordered" evidence="1">
    <location>
        <begin position="135"/>
        <end position="260"/>
    </location>
</feature>
<keyword evidence="3" id="KW-1185">Reference proteome</keyword>
<dbReference type="EMBL" id="KN831810">
    <property type="protein sequence ID" value="KIM36021.1"/>
    <property type="molecule type" value="Genomic_DNA"/>
</dbReference>
<dbReference type="Proteomes" id="UP000053424">
    <property type="component" value="Unassembled WGS sequence"/>
</dbReference>
<accession>A0A0C3BX30</accession>
<dbReference type="HOGENOM" id="CLU_774008_0_0_1"/>
<protein>
    <submittedName>
        <fullName evidence="2">Uncharacterized protein</fullName>
    </submittedName>
</protein>
<feature type="compositionally biased region" description="Basic and acidic residues" evidence="1">
    <location>
        <begin position="232"/>
        <end position="246"/>
    </location>
</feature>
<name>A0A0C3BX30_HEBCY</name>